<accession>A0A6J4TWY7</accession>
<organism evidence="2">
    <name type="scientific">uncultured Rubrobacteraceae bacterium</name>
    <dbReference type="NCBI Taxonomy" id="349277"/>
    <lineage>
        <taxon>Bacteria</taxon>
        <taxon>Bacillati</taxon>
        <taxon>Actinomycetota</taxon>
        <taxon>Rubrobacteria</taxon>
        <taxon>Rubrobacterales</taxon>
        <taxon>Rubrobacteraceae</taxon>
        <taxon>environmental samples</taxon>
    </lineage>
</organism>
<dbReference type="EMBL" id="CADCVM010000504">
    <property type="protein sequence ID" value="CAA9533770.1"/>
    <property type="molecule type" value="Genomic_DNA"/>
</dbReference>
<dbReference type="Gene3D" id="1.20.120.1630">
    <property type="match status" value="1"/>
</dbReference>
<feature type="transmembrane region" description="Helical" evidence="1">
    <location>
        <begin position="12"/>
        <end position="33"/>
    </location>
</feature>
<reference evidence="2" key="1">
    <citation type="submission" date="2020-02" db="EMBL/GenBank/DDBJ databases">
        <authorList>
            <person name="Meier V. D."/>
        </authorList>
    </citation>
    <scope>NUCLEOTIDE SEQUENCE</scope>
    <source>
        <strain evidence="2">AVDCRST_MAG05</strain>
    </source>
</reference>
<evidence type="ECO:0000256" key="1">
    <source>
        <dbReference type="SAM" id="Phobius"/>
    </source>
</evidence>
<keyword evidence="1" id="KW-0472">Membrane</keyword>
<keyword evidence="1" id="KW-1133">Transmembrane helix</keyword>
<evidence type="ECO:0000313" key="2">
    <source>
        <dbReference type="EMBL" id="CAA9533770.1"/>
    </source>
</evidence>
<dbReference type="AlphaFoldDB" id="A0A6J4TWY7"/>
<proteinExistence type="predicted"/>
<evidence type="ECO:0008006" key="3">
    <source>
        <dbReference type="Google" id="ProtNLM"/>
    </source>
</evidence>
<feature type="transmembrane region" description="Helical" evidence="1">
    <location>
        <begin position="170"/>
        <end position="191"/>
    </location>
</feature>
<keyword evidence="1" id="KW-0812">Transmembrane</keyword>
<protein>
    <recommendedName>
        <fullName evidence="3">Methanethiol S-methyltransferase</fullName>
    </recommendedName>
</protein>
<sequence length="225" mass="24589">MRGRGASGADGGAAPARVVLICAIWAGIHSLLASRWAKDASARVAGARSRDGLHRVAYNAQSVATVAWAARWFVRLPDRELYVARPPWSWLFRAGQAGSLAVLFSGVRVVGVLEFAGLVPLWKALTDGESRPEPTAQGPPIGVDGEMRMSGAFRFTRHPGNLGALGFFLLWPRMTVNRATLAALVALYVVLGSMHEERRLRTAYGEAFERYREKVPFLIPRPPQD</sequence>
<feature type="transmembrane region" description="Helical" evidence="1">
    <location>
        <begin position="100"/>
        <end position="122"/>
    </location>
</feature>
<name>A0A6J4TWY7_9ACTN</name>
<gene>
    <name evidence="2" type="ORF">AVDCRST_MAG05-4655</name>
</gene>